<feature type="compositionally biased region" description="Polar residues" evidence="1">
    <location>
        <begin position="1"/>
        <end position="13"/>
    </location>
</feature>
<feature type="region of interest" description="Disordered" evidence="1">
    <location>
        <begin position="1"/>
        <end position="101"/>
    </location>
</feature>
<dbReference type="EnsemblFungi" id="FOXG_02369T0">
    <property type="protein sequence ID" value="FOXG_02369P0"/>
    <property type="gene ID" value="FOXG_02369"/>
</dbReference>
<dbReference type="AlphaFoldDB" id="A0A0D2XEN3"/>
<dbReference type="Proteomes" id="UP000002489">
    <property type="component" value="Unassembled WGS sequence"/>
</dbReference>
<gene>
    <name evidence="2" type="primary">28944569</name>
</gene>
<name>A0A0D2XEN3_FUSOF</name>
<evidence type="ECO:0000256" key="1">
    <source>
        <dbReference type="SAM" id="MobiDB-lite"/>
    </source>
</evidence>
<proteinExistence type="predicted"/>
<protein>
    <submittedName>
        <fullName evidence="2">Uncharacterized protein</fullName>
    </submittedName>
</protein>
<sequence>MSSDGLQDASSAEFQDDSYVSRPGEKEQPIPVQSDSDRVEDPVNGEQADTDAQLERDDKDAIDESNIIEERTRGAAQPSGTYQEPGDEEGLPSDTGRSSNY</sequence>
<reference evidence="2" key="2">
    <citation type="submission" date="2025-08" db="UniProtKB">
        <authorList>
            <consortium name="EnsemblFungi"/>
        </authorList>
    </citation>
    <scope>IDENTIFICATION</scope>
    <source>
        <strain evidence="2">4287 / CBS 123668 / FGSC 9935 / NRRL 34936</strain>
    </source>
</reference>
<organism evidence="2 3">
    <name type="scientific">Fusarium oxysporum (strain Fo5176)</name>
    <name type="common">Fusarium vascular wilt</name>
    <dbReference type="NCBI Taxonomy" id="660025"/>
    <lineage>
        <taxon>Eukaryota</taxon>
        <taxon>Fungi</taxon>
        <taxon>Dikarya</taxon>
        <taxon>Ascomycota</taxon>
        <taxon>Pezizomycotina</taxon>
        <taxon>Sordariomycetes</taxon>
        <taxon>Hypocreomycetidae</taxon>
        <taxon>Hypocreales</taxon>
        <taxon>Nectriaceae</taxon>
        <taxon>Fusarium</taxon>
        <taxon>Fusarium oxysporum species complex</taxon>
    </lineage>
</organism>
<evidence type="ECO:0000313" key="2">
    <source>
        <dbReference type="EnsemblFungi" id="FOXG_02369P0"/>
    </source>
</evidence>
<accession>A0A0D2XEN3</accession>
<reference evidence="3" key="1">
    <citation type="journal article" date="2012" name="Mol. Plant Microbe Interact.">
        <title>A highly conserved effector in Fusarium oxysporum is required for full virulence on Arabidopsis.</title>
        <authorList>
            <person name="Thatcher L.F."/>
            <person name="Gardiner D.M."/>
            <person name="Kazan K."/>
            <person name="Manners J."/>
        </authorList>
    </citation>
    <scope>NUCLEOTIDE SEQUENCE [LARGE SCALE GENOMIC DNA]</scope>
    <source>
        <strain evidence="3">Fo5176</strain>
    </source>
</reference>
<dbReference type="VEuPathDB" id="FungiDB:FOXG_02369"/>
<evidence type="ECO:0000313" key="3">
    <source>
        <dbReference type="Proteomes" id="UP000002489"/>
    </source>
</evidence>